<protein>
    <recommendedName>
        <fullName evidence="8">Outer spore wall protein RRT8</fullName>
    </recommendedName>
</protein>
<dbReference type="GO" id="GO:0005811">
    <property type="term" value="C:lipid droplet"/>
    <property type="evidence" value="ECO:0007669"/>
    <property type="project" value="TreeGrafter"/>
</dbReference>
<keyword evidence="2 5" id="KW-0812">Transmembrane</keyword>
<evidence type="ECO:0000256" key="3">
    <source>
        <dbReference type="ARBA" id="ARBA00022989"/>
    </source>
</evidence>
<feature type="transmembrane region" description="Helical" evidence="5">
    <location>
        <begin position="96"/>
        <end position="116"/>
    </location>
</feature>
<dbReference type="AlphaFoldDB" id="A0AA39LB80"/>
<dbReference type="Proteomes" id="UP001175261">
    <property type="component" value="Unassembled WGS sequence"/>
</dbReference>
<dbReference type="InterPro" id="IPR059112">
    <property type="entry name" value="CysZ/EI24"/>
</dbReference>
<evidence type="ECO:0000256" key="2">
    <source>
        <dbReference type="ARBA" id="ARBA00022692"/>
    </source>
</evidence>
<feature type="transmembrane region" description="Helical" evidence="5">
    <location>
        <begin position="73"/>
        <end position="90"/>
    </location>
</feature>
<name>A0AA39LB80_SARSR</name>
<evidence type="ECO:0000313" key="6">
    <source>
        <dbReference type="EMBL" id="KAK0390873.1"/>
    </source>
</evidence>
<comment type="subcellular location">
    <subcellularLocation>
        <location evidence="1">Membrane</location>
        <topology evidence="1">Multi-pass membrane protein</topology>
    </subcellularLocation>
</comment>
<evidence type="ECO:0000313" key="7">
    <source>
        <dbReference type="Proteomes" id="UP001175261"/>
    </source>
</evidence>
<dbReference type="Pfam" id="PF07264">
    <property type="entry name" value="EI24"/>
    <property type="match status" value="1"/>
</dbReference>
<comment type="caution">
    <text evidence="6">The sequence shown here is derived from an EMBL/GenBank/DDBJ whole genome shotgun (WGS) entry which is preliminary data.</text>
</comment>
<dbReference type="GO" id="GO:0005628">
    <property type="term" value="C:prospore membrane"/>
    <property type="evidence" value="ECO:0007669"/>
    <property type="project" value="TreeGrafter"/>
</dbReference>
<dbReference type="GO" id="GO:0005619">
    <property type="term" value="C:ascospore wall"/>
    <property type="evidence" value="ECO:0007669"/>
    <property type="project" value="TreeGrafter"/>
</dbReference>
<evidence type="ECO:0008006" key="8">
    <source>
        <dbReference type="Google" id="ProtNLM"/>
    </source>
</evidence>
<reference evidence="6" key="1">
    <citation type="submission" date="2022-10" db="EMBL/GenBank/DDBJ databases">
        <title>Determination and structural analysis of whole genome sequence of Sarocladium strictum F4-1.</title>
        <authorList>
            <person name="Hu L."/>
            <person name="Jiang Y."/>
        </authorList>
    </citation>
    <scope>NUCLEOTIDE SEQUENCE</scope>
    <source>
        <strain evidence="6">F4-1</strain>
    </source>
</reference>
<accession>A0AA39LB80</accession>
<dbReference type="PANTHER" id="PTHR34292">
    <property type="entry name" value="OUTER SPORE WALL PROTEIN LDS1"/>
    <property type="match status" value="1"/>
</dbReference>
<organism evidence="6 7">
    <name type="scientific">Sarocladium strictum</name>
    <name type="common">Black bundle disease fungus</name>
    <name type="synonym">Acremonium strictum</name>
    <dbReference type="NCBI Taxonomy" id="5046"/>
    <lineage>
        <taxon>Eukaryota</taxon>
        <taxon>Fungi</taxon>
        <taxon>Dikarya</taxon>
        <taxon>Ascomycota</taxon>
        <taxon>Pezizomycotina</taxon>
        <taxon>Sordariomycetes</taxon>
        <taxon>Hypocreomycetidae</taxon>
        <taxon>Hypocreales</taxon>
        <taxon>Sarocladiaceae</taxon>
        <taxon>Sarocladium</taxon>
    </lineage>
</organism>
<evidence type="ECO:0000256" key="1">
    <source>
        <dbReference type="ARBA" id="ARBA00004141"/>
    </source>
</evidence>
<keyword evidence="4 5" id="KW-0472">Membrane</keyword>
<dbReference type="PANTHER" id="PTHR34292:SF2">
    <property type="entry name" value="OUTER SPORE WALL PROTEIN LDS1"/>
    <property type="match status" value="1"/>
</dbReference>
<sequence>MADSSDAATGKSSRNRMVDSVSEKAQEVFKEDYVKARDVAVQAAKSRAYLYPIKGIFYFMTHRSLWKPFLSRLGPYVALSVSVVAGMFTFTYLPQLALLVFVNGPLAVVTTVVLILNESSTIINMISRNWLLQDALLDTFDGTLIARDSTNMVSEGREVKSGSDPIQKLGKILKSPFEKFSPKAIIRYFMYLPLNFIPVVGTGIFIFLQGRNRGKLVHGRYFQLKRWSTSQRSDWLEKHTGPYTAFGLVATVLEMIPIASMFFTYTNTVGAALWAADIEAKNTTMTDSTAPSLRETAEKADEL</sequence>
<keyword evidence="3 5" id="KW-1133">Transmembrane helix</keyword>
<keyword evidence="7" id="KW-1185">Reference proteome</keyword>
<proteinExistence type="predicted"/>
<evidence type="ECO:0000256" key="5">
    <source>
        <dbReference type="SAM" id="Phobius"/>
    </source>
</evidence>
<dbReference type="EMBL" id="JAPDFR010000001">
    <property type="protein sequence ID" value="KAK0390873.1"/>
    <property type="molecule type" value="Genomic_DNA"/>
</dbReference>
<gene>
    <name evidence="6" type="ORF">NLU13_0376</name>
</gene>
<feature type="transmembrane region" description="Helical" evidence="5">
    <location>
        <begin position="188"/>
        <end position="208"/>
    </location>
</feature>
<dbReference type="InterPro" id="IPR052786">
    <property type="entry name" value="Spore_wall_assembly"/>
</dbReference>
<evidence type="ECO:0000256" key="4">
    <source>
        <dbReference type="ARBA" id="ARBA00023136"/>
    </source>
</evidence>
<feature type="transmembrane region" description="Helical" evidence="5">
    <location>
        <begin position="243"/>
        <end position="265"/>
    </location>
</feature>